<name>A0AAN9B2L3_9CAEN</name>
<evidence type="ECO:0000256" key="7">
    <source>
        <dbReference type="ARBA" id="ARBA00022723"/>
    </source>
</evidence>
<dbReference type="AlphaFoldDB" id="A0AAN9B2L3"/>
<evidence type="ECO:0000256" key="3">
    <source>
        <dbReference type="ARBA" id="ARBA00012647"/>
    </source>
</evidence>
<evidence type="ECO:0000313" key="19">
    <source>
        <dbReference type="EMBL" id="KAK7097559.1"/>
    </source>
</evidence>
<keyword evidence="12" id="KW-0325">Glycoprotein</keyword>
<proteinExistence type="inferred from homology"/>
<evidence type="ECO:0000256" key="17">
    <source>
        <dbReference type="RuleBase" id="RU003947"/>
    </source>
</evidence>
<comment type="similarity">
    <text evidence="2 16">Belongs to the alkaline phosphatase family.</text>
</comment>
<organism evidence="19 20">
    <name type="scientific">Littorina saxatilis</name>
    <dbReference type="NCBI Taxonomy" id="31220"/>
    <lineage>
        <taxon>Eukaryota</taxon>
        <taxon>Metazoa</taxon>
        <taxon>Spiralia</taxon>
        <taxon>Lophotrochozoa</taxon>
        <taxon>Mollusca</taxon>
        <taxon>Gastropoda</taxon>
        <taxon>Caenogastropoda</taxon>
        <taxon>Littorinimorpha</taxon>
        <taxon>Littorinoidea</taxon>
        <taxon>Littorinidae</taxon>
        <taxon>Littorina</taxon>
    </lineage>
</organism>
<feature type="binding site" evidence="15">
    <location>
        <position position="348"/>
    </location>
    <ligand>
        <name>Zn(2+)</name>
        <dbReference type="ChEBI" id="CHEBI:29105"/>
        <label>2</label>
    </ligand>
</feature>
<evidence type="ECO:0000256" key="9">
    <source>
        <dbReference type="ARBA" id="ARBA00022833"/>
    </source>
</evidence>
<evidence type="ECO:0000256" key="10">
    <source>
        <dbReference type="ARBA" id="ARBA00022842"/>
    </source>
</evidence>
<dbReference type="SUPFAM" id="SSF53649">
    <property type="entry name" value="Alkaline phosphatase-like"/>
    <property type="match status" value="1"/>
</dbReference>
<feature type="binding site" evidence="15">
    <location>
        <position position="171"/>
    </location>
    <ligand>
        <name>Mg(2+)</name>
        <dbReference type="ChEBI" id="CHEBI:18420"/>
    </ligand>
</feature>
<feature type="binding site" evidence="15">
    <location>
        <position position="385"/>
    </location>
    <ligand>
        <name>Zn(2+)</name>
        <dbReference type="ChEBI" id="CHEBI:29105"/>
        <label>2</label>
    </ligand>
</feature>
<protein>
    <recommendedName>
        <fullName evidence="3 17">Alkaline phosphatase</fullName>
        <ecNumber evidence="3 17">3.1.3.1</ecNumber>
    </recommendedName>
</protein>
<feature type="binding site" evidence="15">
    <location>
        <position position="60"/>
    </location>
    <ligand>
        <name>Mg(2+)</name>
        <dbReference type="ChEBI" id="CHEBI:18420"/>
    </ligand>
</feature>
<keyword evidence="11" id="KW-0472">Membrane</keyword>
<dbReference type="GO" id="GO:0098552">
    <property type="term" value="C:side of membrane"/>
    <property type="evidence" value="ECO:0007669"/>
    <property type="project" value="UniProtKB-KW"/>
</dbReference>
<dbReference type="PANTHER" id="PTHR11596:SF5">
    <property type="entry name" value="ALKALINE PHOSPHATASE"/>
    <property type="match status" value="1"/>
</dbReference>
<feature type="binding site" evidence="15">
    <location>
        <position position="173"/>
    </location>
    <ligand>
        <name>Mg(2+)</name>
        <dbReference type="ChEBI" id="CHEBI:18420"/>
    </ligand>
</feature>
<gene>
    <name evidence="19" type="ORF">V1264_004514</name>
</gene>
<evidence type="ECO:0000256" key="11">
    <source>
        <dbReference type="ARBA" id="ARBA00023136"/>
    </source>
</evidence>
<dbReference type="InterPro" id="IPR017850">
    <property type="entry name" value="Alkaline_phosphatase_core_sf"/>
</dbReference>
<feature type="binding site" evidence="15">
    <location>
        <position position="60"/>
    </location>
    <ligand>
        <name>Zn(2+)</name>
        <dbReference type="ChEBI" id="CHEBI:29105"/>
        <label>2</label>
    </ligand>
</feature>
<evidence type="ECO:0000256" key="8">
    <source>
        <dbReference type="ARBA" id="ARBA00022801"/>
    </source>
</evidence>
<dbReference type="GO" id="GO:0005886">
    <property type="term" value="C:plasma membrane"/>
    <property type="evidence" value="ECO:0007669"/>
    <property type="project" value="UniProtKB-SubCell"/>
</dbReference>
<comment type="cofactor">
    <cofactor evidence="15">
        <name>Mg(2+)</name>
        <dbReference type="ChEBI" id="CHEBI:18420"/>
    </cofactor>
    <text evidence="15">Binds 1 Mg(2+) ion.</text>
</comment>
<feature type="binding site" evidence="15">
    <location>
        <position position="458"/>
    </location>
    <ligand>
        <name>Zn(2+)</name>
        <dbReference type="ChEBI" id="CHEBI:29105"/>
        <label>2</label>
    </ligand>
</feature>
<dbReference type="SMART" id="SM00098">
    <property type="entry name" value="alkPPc"/>
    <property type="match status" value="1"/>
</dbReference>
<keyword evidence="5" id="KW-0597">Phosphoprotein</keyword>
<keyword evidence="18" id="KW-0732">Signal</keyword>
<feature type="signal peptide" evidence="18">
    <location>
        <begin position="1"/>
        <end position="20"/>
    </location>
</feature>
<comment type="subcellular location">
    <subcellularLocation>
        <location evidence="1">Cell membrane</location>
        <topology evidence="1">Lipid-anchor</topology>
        <topology evidence="1">GPI-anchor</topology>
    </subcellularLocation>
</comment>
<feature type="chain" id="PRO_5042864616" description="Alkaline phosphatase" evidence="18">
    <location>
        <begin position="21"/>
        <end position="548"/>
    </location>
</feature>
<dbReference type="GO" id="GO:0004035">
    <property type="term" value="F:alkaline phosphatase activity"/>
    <property type="evidence" value="ECO:0007669"/>
    <property type="project" value="UniProtKB-EC"/>
</dbReference>
<dbReference type="Gene3D" id="3.40.720.10">
    <property type="entry name" value="Alkaline Phosphatase, subunit A"/>
    <property type="match status" value="1"/>
</dbReference>
<keyword evidence="9 15" id="KW-0862">Zinc</keyword>
<dbReference type="Pfam" id="PF00245">
    <property type="entry name" value="Alk_phosphatase"/>
    <property type="match status" value="1"/>
</dbReference>
<evidence type="ECO:0000256" key="15">
    <source>
        <dbReference type="PIRSR" id="PIRSR601952-2"/>
    </source>
</evidence>
<dbReference type="EMBL" id="JBAMIC010000013">
    <property type="protein sequence ID" value="KAK7097559.1"/>
    <property type="molecule type" value="Genomic_DNA"/>
</dbReference>
<evidence type="ECO:0000256" key="2">
    <source>
        <dbReference type="ARBA" id="ARBA00005984"/>
    </source>
</evidence>
<evidence type="ECO:0000313" key="20">
    <source>
        <dbReference type="Proteomes" id="UP001374579"/>
    </source>
</evidence>
<keyword evidence="4" id="KW-1003">Cell membrane</keyword>
<evidence type="ECO:0000256" key="6">
    <source>
        <dbReference type="ARBA" id="ARBA00022622"/>
    </source>
</evidence>
<feature type="binding site" evidence="15">
    <location>
        <position position="384"/>
    </location>
    <ligand>
        <name>Zn(2+)</name>
        <dbReference type="ChEBI" id="CHEBI:29105"/>
        <label>2</label>
    </ligand>
</feature>
<evidence type="ECO:0000256" key="5">
    <source>
        <dbReference type="ARBA" id="ARBA00022553"/>
    </source>
</evidence>
<comment type="catalytic activity">
    <reaction evidence="17">
        <text>a phosphate monoester + H2O = an alcohol + phosphate</text>
        <dbReference type="Rhea" id="RHEA:15017"/>
        <dbReference type="ChEBI" id="CHEBI:15377"/>
        <dbReference type="ChEBI" id="CHEBI:30879"/>
        <dbReference type="ChEBI" id="CHEBI:43474"/>
        <dbReference type="ChEBI" id="CHEBI:67140"/>
        <dbReference type="EC" id="3.1.3.1"/>
    </reaction>
</comment>
<accession>A0AAN9B2L3</accession>
<keyword evidence="8 17" id="KW-0378">Hydrolase</keyword>
<evidence type="ECO:0000256" key="16">
    <source>
        <dbReference type="RuleBase" id="RU003946"/>
    </source>
</evidence>
<dbReference type="EC" id="3.1.3.1" evidence="3 17"/>
<sequence>MAEKLLCLLIFFCCLHWIQPDNINEDTEDWMQKGQDELAAALKIQHNMGVAKNVILFLADGMGVSTVTAARIYKGQRDGKSGEETLLNFEHFPHAAFAKTYSTDKQVSDSAGTATAFLGGVKANSGTLGVNARVTRQNCTVFPEGSVDTIMDWALAAGKSVGLVTTTHVTHATPAAAYAHTPERDWESDATMGSANDLCKGKVKDIATQLIEDESNTRIKVILGGGRRHFLPNTALVPGTLDQLNVHGRVDGRDLIQVWKDNKDNRGAKATYLWNKQQLDAIDVNKTDYLLGLFNQGHMSFELNRNMTGVITEPSLAEMTTAAIRILSKDDNGFFLLVEGGRIDHAHHGNNAHLALSETVAFDDAVAVAKEMTGDETLMVVTADHSHVLTMAGYPDRGHDIFGIQDSLSQDGAQDLMPYATLSYANGPGPGRVDLTYTDTTSKFHQQSRLVPMNYETHAGEDVGIYATGPMSHLFHGVHEQNYIAHVMAYASCVGPNTQHCHQHRPREPDAETKTKGDGLCESGGLRRATDVVVTLMALLVSFLWWNL</sequence>
<evidence type="ECO:0000256" key="4">
    <source>
        <dbReference type="ARBA" id="ARBA00022475"/>
    </source>
</evidence>
<dbReference type="PROSITE" id="PS00123">
    <property type="entry name" value="ALKALINE_PHOSPHATASE"/>
    <property type="match status" value="1"/>
</dbReference>
<evidence type="ECO:0000256" key="1">
    <source>
        <dbReference type="ARBA" id="ARBA00004609"/>
    </source>
</evidence>
<dbReference type="InterPro" id="IPR018299">
    <property type="entry name" value="Alkaline_phosphatase_AS"/>
</dbReference>
<dbReference type="Proteomes" id="UP001374579">
    <property type="component" value="Unassembled WGS sequence"/>
</dbReference>
<evidence type="ECO:0000256" key="18">
    <source>
        <dbReference type="SAM" id="SignalP"/>
    </source>
</evidence>
<comment type="cofactor">
    <cofactor evidence="15">
        <name>Zn(2+)</name>
        <dbReference type="ChEBI" id="CHEBI:29105"/>
    </cofactor>
    <text evidence="15">Binds 2 Zn(2+) ions.</text>
</comment>
<feature type="binding site" evidence="15">
    <location>
        <position position="344"/>
    </location>
    <ligand>
        <name>Mg(2+)</name>
        <dbReference type="ChEBI" id="CHEBI:18420"/>
    </ligand>
</feature>
<evidence type="ECO:0000256" key="14">
    <source>
        <dbReference type="PIRSR" id="PIRSR601952-1"/>
    </source>
</evidence>
<keyword evidence="6" id="KW-0336">GPI-anchor</keyword>
<reference evidence="19 20" key="1">
    <citation type="submission" date="2024-02" db="EMBL/GenBank/DDBJ databases">
        <title>Chromosome-scale genome assembly of the rough periwinkle Littorina saxatilis.</title>
        <authorList>
            <person name="De Jode A."/>
            <person name="Faria R."/>
            <person name="Formenti G."/>
            <person name="Sims Y."/>
            <person name="Smith T.P."/>
            <person name="Tracey A."/>
            <person name="Wood J.M.D."/>
            <person name="Zagrodzka Z.B."/>
            <person name="Johannesson K."/>
            <person name="Butlin R.K."/>
            <person name="Leder E.H."/>
        </authorList>
    </citation>
    <scope>NUCLEOTIDE SEQUENCE [LARGE SCALE GENOMIC DNA]</scope>
    <source>
        <strain evidence="19">Snail1</strain>
        <tissue evidence="19">Muscle</tissue>
    </source>
</reference>
<keyword evidence="20" id="KW-1185">Reference proteome</keyword>
<evidence type="ECO:0000256" key="12">
    <source>
        <dbReference type="ARBA" id="ARBA00023180"/>
    </source>
</evidence>
<feature type="binding site" evidence="15">
    <location>
        <position position="339"/>
    </location>
    <ligand>
        <name>Mg(2+)</name>
        <dbReference type="ChEBI" id="CHEBI:18420"/>
    </ligand>
</feature>
<dbReference type="PANTHER" id="PTHR11596">
    <property type="entry name" value="ALKALINE PHOSPHATASE"/>
    <property type="match status" value="1"/>
</dbReference>
<keyword evidence="13" id="KW-0449">Lipoprotein</keyword>
<dbReference type="CDD" id="cd16012">
    <property type="entry name" value="ALP"/>
    <property type="match status" value="1"/>
</dbReference>
<evidence type="ECO:0000256" key="13">
    <source>
        <dbReference type="ARBA" id="ARBA00023288"/>
    </source>
</evidence>
<dbReference type="InterPro" id="IPR001952">
    <property type="entry name" value="Alkaline_phosphatase"/>
</dbReference>
<keyword evidence="7 15" id="KW-0479">Metal-binding</keyword>
<feature type="active site" description="Phosphoserine intermediate" evidence="14">
    <location>
        <position position="110"/>
    </location>
</feature>
<comment type="caution">
    <text evidence="19">The sequence shown here is derived from an EMBL/GenBank/DDBJ whole genome shotgun (WGS) entry which is preliminary data.</text>
</comment>
<dbReference type="FunFam" id="3.40.720.10:FF:000008">
    <property type="entry name" value="Alkaline phosphatase"/>
    <property type="match status" value="1"/>
</dbReference>
<keyword evidence="10 15" id="KW-0460">Magnesium</keyword>
<dbReference type="PRINTS" id="PR00113">
    <property type="entry name" value="ALKPHPHTASE"/>
</dbReference>
<dbReference type="GO" id="GO:0046872">
    <property type="term" value="F:metal ion binding"/>
    <property type="evidence" value="ECO:0007669"/>
    <property type="project" value="UniProtKB-KW"/>
</dbReference>